<dbReference type="Gene3D" id="2.40.10.220">
    <property type="entry name" value="predicted glycosyltransferase like domains"/>
    <property type="match status" value="1"/>
</dbReference>
<reference evidence="2 3" key="1">
    <citation type="submission" date="2016-06" db="EMBL/GenBank/DDBJ databases">
        <title>Complete genome sequence of a deep-branching marine Gamma Proteobacterium Woeseia oceani type strain XK5.</title>
        <authorList>
            <person name="Mu D."/>
            <person name="Du Z."/>
        </authorList>
    </citation>
    <scope>NUCLEOTIDE SEQUENCE [LARGE SCALE GENOMIC DNA]</scope>
    <source>
        <strain evidence="2 3">XK5</strain>
    </source>
</reference>
<evidence type="ECO:0000313" key="2">
    <source>
        <dbReference type="EMBL" id="ANO51066.1"/>
    </source>
</evidence>
<evidence type="ECO:0000313" key="3">
    <source>
        <dbReference type="Proteomes" id="UP000092695"/>
    </source>
</evidence>
<gene>
    <name evidence="2" type="ORF">BA177_07450</name>
</gene>
<proteinExistence type="predicted"/>
<organism evidence="2 3">
    <name type="scientific">Woeseia oceani</name>
    <dbReference type="NCBI Taxonomy" id="1548547"/>
    <lineage>
        <taxon>Bacteria</taxon>
        <taxon>Pseudomonadati</taxon>
        <taxon>Pseudomonadota</taxon>
        <taxon>Gammaproteobacteria</taxon>
        <taxon>Woeseiales</taxon>
        <taxon>Woeseiaceae</taxon>
        <taxon>Woeseia</taxon>
    </lineage>
</organism>
<protein>
    <recommendedName>
        <fullName evidence="1">PilZ domain-containing protein</fullName>
    </recommendedName>
</protein>
<evidence type="ECO:0000259" key="1">
    <source>
        <dbReference type="Pfam" id="PF07238"/>
    </source>
</evidence>
<accession>A0A193LF32</accession>
<dbReference type="OrthoDB" id="5567005at2"/>
<dbReference type="AlphaFoldDB" id="A0A193LF32"/>
<sequence>MSNGSKHRRSFRIVESVYLRYEVISEDEFNGGLERRRIREGNSEGVRSRMIDLDARLDEKLFLMKAQSEKVAAILTLLNEKLNIVVEQLPAFRECKASLARQMPQVCELSADGMVFGAAEAYAPETKLVLRLLLESDSRYIETFCRVVRITEPPAESDASRPHGIAVEFVGMTAAQKEILIQHLFSRESETLRMRRLELDSYND</sequence>
<keyword evidence="3" id="KW-1185">Reference proteome</keyword>
<name>A0A193LF32_9GAMM</name>
<dbReference type="InterPro" id="IPR009875">
    <property type="entry name" value="PilZ_domain"/>
</dbReference>
<dbReference type="Pfam" id="PF07238">
    <property type="entry name" value="PilZ"/>
    <property type="match status" value="1"/>
</dbReference>
<dbReference type="EMBL" id="CP016268">
    <property type="protein sequence ID" value="ANO51066.1"/>
    <property type="molecule type" value="Genomic_DNA"/>
</dbReference>
<dbReference type="KEGG" id="woc:BA177_07450"/>
<feature type="domain" description="PilZ" evidence="1">
    <location>
        <begin position="105"/>
        <end position="185"/>
    </location>
</feature>
<dbReference type="STRING" id="1548547.BA177_07450"/>
<dbReference type="Proteomes" id="UP000092695">
    <property type="component" value="Chromosome"/>
</dbReference>
<dbReference type="RefSeq" id="WP_068614934.1">
    <property type="nucleotide sequence ID" value="NZ_CP016268.1"/>
</dbReference>
<dbReference type="GO" id="GO:0035438">
    <property type="term" value="F:cyclic-di-GMP binding"/>
    <property type="evidence" value="ECO:0007669"/>
    <property type="project" value="InterPro"/>
</dbReference>